<name>A0A7M7QUU6_NASVI</name>
<dbReference type="Proteomes" id="UP000002358">
    <property type="component" value="Chromosome 4"/>
</dbReference>
<feature type="region of interest" description="Disordered" evidence="1">
    <location>
        <begin position="76"/>
        <end position="102"/>
    </location>
</feature>
<accession>A0A7M7QUU6</accession>
<organism evidence="2 3">
    <name type="scientific">Nasonia vitripennis</name>
    <name type="common">Parasitic wasp</name>
    <dbReference type="NCBI Taxonomy" id="7425"/>
    <lineage>
        <taxon>Eukaryota</taxon>
        <taxon>Metazoa</taxon>
        <taxon>Ecdysozoa</taxon>
        <taxon>Arthropoda</taxon>
        <taxon>Hexapoda</taxon>
        <taxon>Insecta</taxon>
        <taxon>Pterygota</taxon>
        <taxon>Neoptera</taxon>
        <taxon>Endopterygota</taxon>
        <taxon>Hymenoptera</taxon>
        <taxon>Apocrita</taxon>
        <taxon>Proctotrupomorpha</taxon>
        <taxon>Chalcidoidea</taxon>
        <taxon>Pteromalidae</taxon>
        <taxon>Pteromalinae</taxon>
        <taxon>Nasonia</taxon>
    </lineage>
</organism>
<dbReference type="RefSeq" id="XP_032455015.1">
    <property type="nucleotide sequence ID" value="XM_032599124.1"/>
</dbReference>
<sequence length="102" mass="11332">MKKSAALPTGGKHDQKLQQNTDSPSKKPYGFCCEPRKDKPLIDERPENDPALDYVALDAGGPNLKICFEELDRVQSTVSRKAPSTRSKSPRISLREDKFGNS</sequence>
<dbReference type="InParanoid" id="A0A7M7QUU6"/>
<dbReference type="GeneID" id="116738562"/>
<evidence type="ECO:0000313" key="2">
    <source>
        <dbReference type="EnsemblMetazoa" id="XP_032455015"/>
    </source>
</evidence>
<dbReference type="AlphaFoldDB" id="A0A7M7QUU6"/>
<feature type="compositionally biased region" description="Basic and acidic residues" evidence="1">
    <location>
        <begin position="93"/>
        <end position="102"/>
    </location>
</feature>
<keyword evidence="3" id="KW-1185">Reference proteome</keyword>
<protein>
    <submittedName>
        <fullName evidence="2">Uncharacterized protein</fullName>
    </submittedName>
</protein>
<evidence type="ECO:0000256" key="1">
    <source>
        <dbReference type="SAM" id="MobiDB-lite"/>
    </source>
</evidence>
<dbReference type="EnsemblMetazoa" id="XM_032599124">
    <property type="protein sequence ID" value="XP_032455015"/>
    <property type="gene ID" value="LOC116738562"/>
</dbReference>
<feature type="compositionally biased region" description="Polar residues" evidence="1">
    <location>
        <begin position="76"/>
        <end position="87"/>
    </location>
</feature>
<proteinExistence type="predicted"/>
<feature type="region of interest" description="Disordered" evidence="1">
    <location>
        <begin position="1"/>
        <end position="32"/>
    </location>
</feature>
<reference evidence="2" key="1">
    <citation type="submission" date="2021-01" db="UniProtKB">
        <authorList>
            <consortium name="EnsemblMetazoa"/>
        </authorList>
    </citation>
    <scope>IDENTIFICATION</scope>
</reference>
<evidence type="ECO:0000313" key="3">
    <source>
        <dbReference type="Proteomes" id="UP000002358"/>
    </source>
</evidence>
<dbReference type="KEGG" id="nvi:116738562"/>